<dbReference type="CDD" id="cd02012">
    <property type="entry name" value="TPP_TK"/>
    <property type="match status" value="1"/>
</dbReference>
<dbReference type="Proteomes" id="UP001235664">
    <property type="component" value="Unassembled WGS sequence"/>
</dbReference>
<dbReference type="RefSeq" id="WP_305929532.1">
    <property type="nucleotide sequence ID" value="NZ_JAVAIL010000002.1"/>
</dbReference>
<evidence type="ECO:0000256" key="1">
    <source>
        <dbReference type="ARBA" id="ARBA00001946"/>
    </source>
</evidence>
<organism evidence="12 13">
    <name type="scientific">Qipengyuania benthica</name>
    <dbReference type="NCBI Taxonomy" id="3067651"/>
    <lineage>
        <taxon>Bacteria</taxon>
        <taxon>Pseudomonadati</taxon>
        <taxon>Pseudomonadota</taxon>
        <taxon>Alphaproteobacteria</taxon>
        <taxon>Sphingomonadales</taxon>
        <taxon>Erythrobacteraceae</taxon>
        <taxon>Qipengyuania</taxon>
    </lineage>
</organism>
<dbReference type="PANTHER" id="PTHR43522">
    <property type="entry name" value="TRANSKETOLASE"/>
    <property type="match status" value="1"/>
</dbReference>
<dbReference type="Pfam" id="PF02779">
    <property type="entry name" value="Transket_pyr"/>
    <property type="match status" value="1"/>
</dbReference>
<dbReference type="InterPro" id="IPR009014">
    <property type="entry name" value="Transketo_C/PFOR_II"/>
</dbReference>
<comment type="cofactor">
    <cofactor evidence="1">
        <name>Mg(2+)</name>
        <dbReference type="ChEBI" id="CHEBI:18420"/>
    </cofactor>
</comment>
<evidence type="ECO:0000259" key="11">
    <source>
        <dbReference type="SMART" id="SM00861"/>
    </source>
</evidence>
<dbReference type="InterPro" id="IPR033247">
    <property type="entry name" value="Transketolase_fam"/>
</dbReference>
<keyword evidence="13" id="KW-1185">Reference proteome</keyword>
<dbReference type="NCBIfam" id="TIGR00232">
    <property type="entry name" value="tktlase_bact"/>
    <property type="match status" value="1"/>
</dbReference>
<comment type="caution">
    <text evidence="12">The sequence shown here is derived from an EMBL/GenBank/DDBJ whole genome shotgun (WGS) entry which is preliminary data.</text>
</comment>
<dbReference type="InterPro" id="IPR029061">
    <property type="entry name" value="THDP-binding"/>
</dbReference>
<evidence type="ECO:0000256" key="9">
    <source>
        <dbReference type="ARBA" id="ARBA00049473"/>
    </source>
</evidence>
<comment type="cofactor">
    <cofactor evidence="2">
        <name>thiamine diphosphate</name>
        <dbReference type="ChEBI" id="CHEBI:58937"/>
    </cofactor>
</comment>
<dbReference type="InterPro" id="IPR005474">
    <property type="entry name" value="Transketolase_N"/>
</dbReference>
<dbReference type="InterPro" id="IPR055152">
    <property type="entry name" value="Transketolase-like_C_2"/>
</dbReference>
<dbReference type="InterPro" id="IPR049557">
    <property type="entry name" value="Transketolase_CS"/>
</dbReference>
<dbReference type="InterPro" id="IPR005478">
    <property type="entry name" value="Transketolase_bac-like"/>
</dbReference>
<dbReference type="Gene3D" id="3.40.50.970">
    <property type="match status" value="2"/>
</dbReference>
<dbReference type="SUPFAM" id="SSF52922">
    <property type="entry name" value="TK C-terminal domain-like"/>
    <property type="match status" value="1"/>
</dbReference>
<dbReference type="Pfam" id="PF00456">
    <property type="entry name" value="Transketolase_N"/>
    <property type="match status" value="1"/>
</dbReference>
<evidence type="ECO:0000256" key="3">
    <source>
        <dbReference type="ARBA" id="ARBA00007131"/>
    </source>
</evidence>
<keyword evidence="5 12" id="KW-0808">Transferase</keyword>
<evidence type="ECO:0000256" key="8">
    <source>
        <dbReference type="ARBA" id="ARBA00023052"/>
    </source>
</evidence>
<keyword evidence="8" id="KW-0786">Thiamine pyrophosphate</keyword>
<comment type="similarity">
    <text evidence="3">Belongs to the transketolase family.</text>
</comment>
<evidence type="ECO:0000256" key="5">
    <source>
        <dbReference type="ARBA" id="ARBA00022679"/>
    </source>
</evidence>
<gene>
    <name evidence="12" type="primary">tkt</name>
    <name evidence="12" type="ORF">Q9K01_07200</name>
</gene>
<dbReference type="PANTHER" id="PTHR43522:SF2">
    <property type="entry name" value="TRANSKETOLASE 1-RELATED"/>
    <property type="match status" value="1"/>
</dbReference>
<evidence type="ECO:0000313" key="13">
    <source>
        <dbReference type="Proteomes" id="UP001235664"/>
    </source>
</evidence>
<dbReference type="SMART" id="SM00861">
    <property type="entry name" value="Transket_pyr"/>
    <property type="match status" value="1"/>
</dbReference>
<dbReference type="PROSITE" id="PS00801">
    <property type="entry name" value="TRANSKETOLASE_1"/>
    <property type="match status" value="1"/>
</dbReference>
<comment type="catalytic activity">
    <reaction evidence="9">
        <text>D-sedoheptulose 7-phosphate + D-glyceraldehyde 3-phosphate = aldehydo-D-ribose 5-phosphate + D-xylulose 5-phosphate</text>
        <dbReference type="Rhea" id="RHEA:10508"/>
        <dbReference type="ChEBI" id="CHEBI:57483"/>
        <dbReference type="ChEBI" id="CHEBI:57737"/>
        <dbReference type="ChEBI" id="CHEBI:58273"/>
        <dbReference type="ChEBI" id="CHEBI:59776"/>
        <dbReference type="EC" id="2.2.1.1"/>
    </reaction>
</comment>
<evidence type="ECO:0000256" key="4">
    <source>
        <dbReference type="ARBA" id="ARBA00013152"/>
    </source>
</evidence>
<sequence length="659" mass="71098">MSLETPRMVQMANAIRALSMDAVQAANSGHPGMPMGMADVATVLWSEYLKHDPDAPDWADRDRFVLSAGHGSMLIYSLLHLSGYAAPTMDDLRNFRKLGSPCAGHPENFLLDGIECTTGPLGQGLGMAVGMAIAERHLNAQFGDELVDHRTWTIAGDGCLMEGLNHEAIGLAGHLKLGRLIVLWDDNRITIDGATDLSTSEDIKARYEATHWHVVACDGHDFADIRRAIDEAVADERPSLIACRTVIGKGAPGKQGTSATHGAPLGDEEIAAARKELVWDSHPFELPEQVEADWRATANRGAKLHTEWLGRLSTAAQRGEFGRRMAGDLPEGFDLQSYIDGLIAQPQKVATRKASEMALGAINEALPETIGGSADLTGSNNTKTGGMEAFTADNRGGRYIYYGIREFGMAAAMNGMALHGGVIPYGGTFLVFTDYCRAAIRLSALQQARVVYVMTHDSIGLGEDGPTHQPIEHVQSLRMIPNLLVMRPADVVETAECWQIALEQKDRPTVLALSRQNLPQVRTAAERTGSSAQGGYRLKTPDGKPQVTLIATGSEVHLALECAERLEQEGIAAAVVSMVCTQLFDEQPQAYRAETIPADSLRVSIEAGTTFGWERYTGEGGLNIGLDRFGASAPAQDLFDKFGFTADAIVPKIMNKIKA</sequence>
<dbReference type="Gene3D" id="3.40.50.920">
    <property type="match status" value="1"/>
</dbReference>
<dbReference type="Pfam" id="PF22613">
    <property type="entry name" value="Transketolase_C_1"/>
    <property type="match status" value="1"/>
</dbReference>
<evidence type="ECO:0000256" key="7">
    <source>
        <dbReference type="ARBA" id="ARBA00022842"/>
    </source>
</evidence>
<dbReference type="SUPFAM" id="SSF52518">
    <property type="entry name" value="Thiamin diphosphate-binding fold (THDP-binding)"/>
    <property type="match status" value="2"/>
</dbReference>
<feature type="domain" description="Transketolase-like pyrimidine-binding" evidence="11">
    <location>
        <begin position="349"/>
        <end position="520"/>
    </location>
</feature>
<dbReference type="EC" id="2.2.1.1" evidence="4 10"/>
<name>A0ABT9H7X3_9SPHN</name>
<keyword evidence="6" id="KW-0479">Metal-binding</keyword>
<evidence type="ECO:0000313" key="12">
    <source>
        <dbReference type="EMBL" id="MDP4539404.1"/>
    </source>
</evidence>
<evidence type="ECO:0000256" key="6">
    <source>
        <dbReference type="ARBA" id="ARBA00022723"/>
    </source>
</evidence>
<dbReference type="GO" id="GO:0004802">
    <property type="term" value="F:transketolase activity"/>
    <property type="evidence" value="ECO:0007669"/>
    <property type="project" value="UniProtKB-EC"/>
</dbReference>
<dbReference type="InterPro" id="IPR005475">
    <property type="entry name" value="Transketolase-like_Pyr-bd"/>
</dbReference>
<keyword evidence="7" id="KW-0460">Magnesium</keyword>
<reference evidence="12 13" key="1">
    <citation type="submission" date="2023-08" db="EMBL/GenBank/DDBJ databases">
        <title>genomic of DY56.</title>
        <authorList>
            <person name="Wang Y."/>
        </authorList>
    </citation>
    <scope>NUCLEOTIDE SEQUENCE [LARGE SCALE GENOMIC DNA]</scope>
    <source>
        <strain evidence="12 13">DY56-A-20</strain>
    </source>
</reference>
<protein>
    <recommendedName>
        <fullName evidence="4 10">Transketolase</fullName>
        <ecNumber evidence="4 10">2.2.1.1</ecNumber>
    </recommendedName>
</protein>
<evidence type="ECO:0000256" key="2">
    <source>
        <dbReference type="ARBA" id="ARBA00001964"/>
    </source>
</evidence>
<accession>A0ABT9H7X3</accession>
<evidence type="ECO:0000256" key="10">
    <source>
        <dbReference type="NCBIfam" id="TIGR00232"/>
    </source>
</evidence>
<proteinExistence type="inferred from homology"/>
<dbReference type="CDD" id="cd07033">
    <property type="entry name" value="TPP_PYR_DXS_TK_like"/>
    <property type="match status" value="1"/>
</dbReference>
<dbReference type="EMBL" id="JAVAIL010000002">
    <property type="protein sequence ID" value="MDP4539404.1"/>
    <property type="molecule type" value="Genomic_DNA"/>
</dbReference>